<protein>
    <submittedName>
        <fullName evidence="1">Uncharacterized protein</fullName>
    </submittedName>
</protein>
<dbReference type="EMBL" id="JAEPRD010000613">
    <property type="protein sequence ID" value="KAG2190611.1"/>
    <property type="molecule type" value="Genomic_DNA"/>
</dbReference>
<gene>
    <name evidence="1" type="ORF">INT47_001829</name>
</gene>
<evidence type="ECO:0000313" key="1">
    <source>
        <dbReference type="EMBL" id="KAG2190611.1"/>
    </source>
</evidence>
<keyword evidence="2" id="KW-1185">Reference proteome</keyword>
<evidence type="ECO:0000313" key="2">
    <source>
        <dbReference type="Proteomes" id="UP000603453"/>
    </source>
</evidence>
<name>A0A8H7ULN2_9FUNG</name>
<dbReference type="AlphaFoldDB" id="A0A8H7ULN2"/>
<accession>A0A8H7ULN2</accession>
<sequence length="233" mass="25991">MRSRVNAGENANNIMEGAALFSFMRNTKMVNFNPTPPKLETDFVEHPSGNVDFGQLWAPFYQEFVLTGSADNDCLIAGDHLTMKSIVSALKSYKKRFFSLPEPIHRIQINVESILPAGKLWQDSHVYSAAIFKQGLSKSIAKRGGEHVLFHSNHQTRRRGRISQVTNCLGVPFTKNIDPSNTPEMMTNFTTFTRLVYSAFANSNPTINAEGALKNLINTGSAAVYATEFRRLT</sequence>
<comment type="caution">
    <text evidence="1">The sequence shown here is derived from an EMBL/GenBank/DDBJ whole genome shotgun (WGS) entry which is preliminary data.</text>
</comment>
<reference evidence="1" key="1">
    <citation type="submission" date="2020-12" db="EMBL/GenBank/DDBJ databases">
        <title>Metabolic potential, ecology and presence of endohyphal bacteria is reflected in genomic diversity of Mucoromycotina.</title>
        <authorList>
            <person name="Muszewska A."/>
            <person name="Okrasinska A."/>
            <person name="Steczkiewicz K."/>
            <person name="Drgas O."/>
            <person name="Orlowska M."/>
            <person name="Perlinska-Lenart U."/>
            <person name="Aleksandrzak-Piekarczyk T."/>
            <person name="Szatraj K."/>
            <person name="Zielenkiewicz U."/>
            <person name="Pilsyk S."/>
            <person name="Malc E."/>
            <person name="Mieczkowski P."/>
            <person name="Kruszewska J.S."/>
            <person name="Biernat P."/>
            <person name="Pawlowska J."/>
        </authorList>
    </citation>
    <scope>NUCLEOTIDE SEQUENCE</scope>
    <source>
        <strain evidence="1">WA0000017839</strain>
    </source>
</reference>
<organism evidence="1 2">
    <name type="scientific">Mucor saturninus</name>
    <dbReference type="NCBI Taxonomy" id="64648"/>
    <lineage>
        <taxon>Eukaryota</taxon>
        <taxon>Fungi</taxon>
        <taxon>Fungi incertae sedis</taxon>
        <taxon>Mucoromycota</taxon>
        <taxon>Mucoromycotina</taxon>
        <taxon>Mucoromycetes</taxon>
        <taxon>Mucorales</taxon>
        <taxon>Mucorineae</taxon>
        <taxon>Mucoraceae</taxon>
        <taxon>Mucor</taxon>
    </lineage>
</organism>
<proteinExistence type="predicted"/>
<dbReference type="Proteomes" id="UP000603453">
    <property type="component" value="Unassembled WGS sequence"/>
</dbReference>